<evidence type="ECO:0000256" key="1">
    <source>
        <dbReference type="ARBA" id="ARBA00001946"/>
    </source>
</evidence>
<evidence type="ECO:0000256" key="6">
    <source>
        <dbReference type="RuleBase" id="RU366034"/>
    </source>
</evidence>
<comment type="caution">
    <text evidence="7">The sequence shown here is derived from an EMBL/GenBank/DDBJ whole genome shotgun (WGS) entry which is preliminary data.</text>
</comment>
<comment type="cofactor">
    <cofactor evidence="1 6">
        <name>Mg(2+)</name>
        <dbReference type="ChEBI" id="CHEBI:18420"/>
    </cofactor>
</comment>
<dbReference type="SFLD" id="SFLDS00005">
    <property type="entry name" value="Isoprenoid_Synthase_Type_I"/>
    <property type="match status" value="1"/>
</dbReference>
<dbReference type="GO" id="GO:0010333">
    <property type="term" value="F:terpene synthase activity"/>
    <property type="evidence" value="ECO:0007669"/>
    <property type="project" value="InterPro"/>
</dbReference>
<dbReference type="AlphaFoldDB" id="A0AAW0A5S9"/>
<comment type="similarity">
    <text evidence="2 6">Belongs to the terpene synthase family.</text>
</comment>
<organism evidence="7 8">
    <name type="scientific">Favolaschia claudopus</name>
    <dbReference type="NCBI Taxonomy" id="2862362"/>
    <lineage>
        <taxon>Eukaryota</taxon>
        <taxon>Fungi</taxon>
        <taxon>Dikarya</taxon>
        <taxon>Basidiomycota</taxon>
        <taxon>Agaricomycotina</taxon>
        <taxon>Agaricomycetes</taxon>
        <taxon>Agaricomycetidae</taxon>
        <taxon>Agaricales</taxon>
        <taxon>Marasmiineae</taxon>
        <taxon>Mycenaceae</taxon>
        <taxon>Favolaschia</taxon>
    </lineage>
</organism>
<dbReference type="PANTHER" id="PTHR35201:SF4">
    <property type="entry name" value="BETA-PINACENE SYNTHASE-RELATED"/>
    <property type="match status" value="1"/>
</dbReference>
<dbReference type="Proteomes" id="UP001362999">
    <property type="component" value="Unassembled WGS sequence"/>
</dbReference>
<name>A0AAW0A5S9_9AGAR</name>
<dbReference type="InterPro" id="IPR034686">
    <property type="entry name" value="Terpene_cyclase-like_2"/>
</dbReference>
<dbReference type="Gene3D" id="1.10.600.10">
    <property type="entry name" value="Farnesyl Diphosphate Synthase"/>
    <property type="match status" value="1"/>
</dbReference>
<sequence length="347" mass="39859">MPPNSFLLPDTLRNWPWKEPIVNPNYCDVHAESVQWLESFDKLTPGARKALFKGGFDIFCALVYPEASLYNLRSGCDLMHTFFALDDETDDLDGPRAKELCDIALHAVQNPDMSRPEGESVIGEITRQFWQRASANAPQAAQERFVKSWKLYLDSVVQQAQRRSASYLCTLDEYMTARRLNIGCDPSFVLLELSLDLDLPHEVMEHPAMVSVNSDIRDMTILWNPELKATQDLISYKKEVLTDSADYNIITVVMIECKTDLTGAVEWISNRFEELATHFLVTRKDILNHLDSCNSWGDAMDDQVKRYIDGLGQWIRGHDEWTFRSERYFGDHGIEVQEIRRIDIACP</sequence>
<keyword evidence="3 6" id="KW-0479">Metal-binding</keyword>
<accession>A0AAW0A5S9</accession>
<dbReference type="SUPFAM" id="SSF48576">
    <property type="entry name" value="Terpenoid synthases"/>
    <property type="match status" value="1"/>
</dbReference>
<gene>
    <name evidence="7" type="ORF">R3P38DRAFT_2795931</name>
</gene>
<evidence type="ECO:0000313" key="7">
    <source>
        <dbReference type="EMBL" id="KAK7001405.1"/>
    </source>
</evidence>
<evidence type="ECO:0000313" key="8">
    <source>
        <dbReference type="Proteomes" id="UP001362999"/>
    </source>
</evidence>
<dbReference type="GO" id="GO:0046872">
    <property type="term" value="F:metal ion binding"/>
    <property type="evidence" value="ECO:0007669"/>
    <property type="project" value="UniProtKB-KW"/>
</dbReference>
<proteinExistence type="inferred from homology"/>
<dbReference type="EC" id="4.2.3.-" evidence="6"/>
<dbReference type="InterPro" id="IPR008949">
    <property type="entry name" value="Isoprenoid_synthase_dom_sf"/>
</dbReference>
<evidence type="ECO:0000256" key="5">
    <source>
        <dbReference type="ARBA" id="ARBA00023239"/>
    </source>
</evidence>
<keyword evidence="4 6" id="KW-0460">Magnesium</keyword>
<dbReference type="EMBL" id="JAWWNJ010000083">
    <property type="protein sequence ID" value="KAK7001405.1"/>
    <property type="molecule type" value="Genomic_DNA"/>
</dbReference>
<evidence type="ECO:0000256" key="2">
    <source>
        <dbReference type="ARBA" id="ARBA00006333"/>
    </source>
</evidence>
<reference evidence="7 8" key="1">
    <citation type="journal article" date="2024" name="J Genomics">
        <title>Draft genome sequencing and assembly of Favolaschia claudopus CIRM-BRFM 2984 isolated from oak limbs.</title>
        <authorList>
            <person name="Navarro D."/>
            <person name="Drula E."/>
            <person name="Chaduli D."/>
            <person name="Cazenave R."/>
            <person name="Ahrendt S."/>
            <person name="Wang J."/>
            <person name="Lipzen A."/>
            <person name="Daum C."/>
            <person name="Barry K."/>
            <person name="Grigoriev I.V."/>
            <person name="Favel A."/>
            <person name="Rosso M.N."/>
            <person name="Martin F."/>
        </authorList>
    </citation>
    <scope>NUCLEOTIDE SEQUENCE [LARGE SCALE GENOMIC DNA]</scope>
    <source>
        <strain evidence="7 8">CIRM-BRFM 2984</strain>
    </source>
</reference>
<dbReference type="Pfam" id="PF19086">
    <property type="entry name" value="Terpene_syn_C_2"/>
    <property type="match status" value="1"/>
</dbReference>
<dbReference type="SFLD" id="SFLDG01020">
    <property type="entry name" value="Terpene_Cyclase_Like_2"/>
    <property type="match status" value="1"/>
</dbReference>
<evidence type="ECO:0000256" key="4">
    <source>
        <dbReference type="ARBA" id="ARBA00022842"/>
    </source>
</evidence>
<keyword evidence="8" id="KW-1185">Reference proteome</keyword>
<protein>
    <recommendedName>
        <fullName evidence="6">Terpene synthase</fullName>
        <ecNumber evidence="6">4.2.3.-</ecNumber>
    </recommendedName>
</protein>
<evidence type="ECO:0000256" key="3">
    <source>
        <dbReference type="ARBA" id="ARBA00022723"/>
    </source>
</evidence>
<keyword evidence="5 6" id="KW-0456">Lyase</keyword>
<dbReference type="GO" id="GO:0008299">
    <property type="term" value="P:isoprenoid biosynthetic process"/>
    <property type="evidence" value="ECO:0007669"/>
    <property type="project" value="UniProtKB-ARBA"/>
</dbReference>
<dbReference type="PANTHER" id="PTHR35201">
    <property type="entry name" value="TERPENE SYNTHASE"/>
    <property type="match status" value="1"/>
</dbReference>